<sequence>MMNRLGLIALVLWLVSAVGLGALFVHGRTAKAPDGRTAILLSGAEREMVFSEMRGLLVVVRDITAALAEGDTAKVGRAARAMGMGEAHDKAPDLLLKLPLDFKRLAMGLHGGFDEMADAAAKGESPAQLNSRLIAQLDRCTTCHAGFRIDVAQ</sequence>
<proteinExistence type="predicted"/>
<dbReference type="RefSeq" id="WP_008618926.1">
    <property type="nucleotide sequence ID" value="NZ_AONQ01000041.1"/>
</dbReference>
<dbReference type="InterPro" id="IPR002321">
    <property type="entry name" value="Cyt_c_II"/>
</dbReference>
<evidence type="ECO:0008006" key="3">
    <source>
        <dbReference type="Google" id="ProtNLM"/>
    </source>
</evidence>
<dbReference type="STRING" id="1244869.H261_14755"/>
<reference evidence="1 2" key="1">
    <citation type="journal article" date="2014" name="Genome Announc.">
        <title>Draft Genome Sequence of Magnetospirillum sp. Strain SO-1, a Freshwater Magnetotactic Bacterium Isolated from the Ol'khovka River, Russia.</title>
        <authorList>
            <person name="Grouzdev D.S."/>
            <person name="Dziuba M.V."/>
            <person name="Sukhacheva M.S."/>
            <person name="Mardanov A.V."/>
            <person name="Beletskiy A.V."/>
            <person name="Kuznetsov B.B."/>
            <person name="Skryabin K.G."/>
        </authorList>
    </citation>
    <scope>NUCLEOTIDE SEQUENCE [LARGE SCALE GENOMIC DNA]</scope>
    <source>
        <strain evidence="1 2">SO-1</strain>
    </source>
</reference>
<dbReference type="AlphaFoldDB" id="M3A8P3"/>
<dbReference type="SUPFAM" id="SSF47175">
    <property type="entry name" value="Cytochromes"/>
    <property type="match status" value="1"/>
</dbReference>
<dbReference type="Proteomes" id="UP000011744">
    <property type="component" value="Unassembled WGS sequence"/>
</dbReference>
<dbReference type="GO" id="GO:0022900">
    <property type="term" value="P:electron transport chain"/>
    <property type="evidence" value="ECO:0007669"/>
    <property type="project" value="InterPro"/>
</dbReference>
<dbReference type="GO" id="GO:0009055">
    <property type="term" value="F:electron transfer activity"/>
    <property type="evidence" value="ECO:0007669"/>
    <property type="project" value="InterPro"/>
</dbReference>
<organism evidence="1 2">
    <name type="scientific">Paramagnetospirillum caucaseum</name>
    <dbReference type="NCBI Taxonomy" id="1244869"/>
    <lineage>
        <taxon>Bacteria</taxon>
        <taxon>Pseudomonadati</taxon>
        <taxon>Pseudomonadota</taxon>
        <taxon>Alphaproteobacteria</taxon>
        <taxon>Rhodospirillales</taxon>
        <taxon>Magnetospirillaceae</taxon>
        <taxon>Paramagnetospirillum</taxon>
    </lineage>
</organism>
<evidence type="ECO:0000313" key="2">
    <source>
        <dbReference type="Proteomes" id="UP000011744"/>
    </source>
</evidence>
<dbReference type="eggNOG" id="ENOG503370H">
    <property type="taxonomic scope" value="Bacteria"/>
</dbReference>
<dbReference type="PROSITE" id="PS51009">
    <property type="entry name" value="CYTCII"/>
    <property type="match status" value="1"/>
</dbReference>
<dbReference type="InterPro" id="IPR010980">
    <property type="entry name" value="Cyt_c/b562"/>
</dbReference>
<comment type="caution">
    <text evidence="1">The sequence shown here is derived from an EMBL/GenBank/DDBJ whole genome shotgun (WGS) entry which is preliminary data.</text>
</comment>
<dbReference type="GO" id="GO:0005506">
    <property type="term" value="F:iron ion binding"/>
    <property type="evidence" value="ECO:0007669"/>
    <property type="project" value="InterPro"/>
</dbReference>
<accession>M3A8P3</accession>
<gene>
    <name evidence="1" type="ORF">H261_14755</name>
</gene>
<protein>
    <recommendedName>
        <fullName evidence="3">Cytochrome c</fullName>
    </recommendedName>
</protein>
<dbReference type="EMBL" id="AONQ01000041">
    <property type="protein sequence ID" value="EME69148.1"/>
    <property type="molecule type" value="Genomic_DNA"/>
</dbReference>
<dbReference type="OrthoDB" id="1150802at2"/>
<dbReference type="PATRIC" id="fig|1244869.3.peg.2968"/>
<dbReference type="GO" id="GO:0020037">
    <property type="term" value="F:heme binding"/>
    <property type="evidence" value="ECO:0007669"/>
    <property type="project" value="InterPro"/>
</dbReference>
<keyword evidence="2" id="KW-1185">Reference proteome</keyword>
<name>M3A8P3_9PROT</name>
<evidence type="ECO:0000313" key="1">
    <source>
        <dbReference type="EMBL" id="EME69148.1"/>
    </source>
</evidence>